<organism evidence="1 2">
    <name type="scientific">Phocaeicola massiliensis B84634 = Timone 84634 = DSM 17679 = JCM 13223</name>
    <dbReference type="NCBI Taxonomy" id="1121098"/>
    <lineage>
        <taxon>Bacteria</taxon>
        <taxon>Pseudomonadati</taxon>
        <taxon>Bacteroidota</taxon>
        <taxon>Bacteroidia</taxon>
        <taxon>Bacteroidales</taxon>
        <taxon>Bacteroidaceae</taxon>
        <taxon>Phocaeicola</taxon>
    </lineage>
</organism>
<name>U6REA6_9BACT</name>
<gene>
    <name evidence="1" type="ORF">HMPREF1534_02904</name>
</gene>
<keyword evidence="2" id="KW-1185">Reference proteome</keyword>
<evidence type="ECO:0000313" key="2">
    <source>
        <dbReference type="Proteomes" id="UP000017831"/>
    </source>
</evidence>
<dbReference type="AlphaFoldDB" id="U6REA6"/>
<protein>
    <submittedName>
        <fullName evidence="1">Uncharacterized protein</fullName>
    </submittedName>
</protein>
<dbReference type="HOGENOM" id="CLU_3354539_0_0_10"/>
<accession>U6REA6</accession>
<reference evidence="1 2" key="1">
    <citation type="submission" date="2013-04" db="EMBL/GenBank/DDBJ databases">
        <title>The Genome Sequence of Bacteroides massiliensis DSM 17679.</title>
        <authorList>
            <consortium name="The Broad Institute Genomics Platform"/>
            <person name="Earl A."/>
            <person name="Ward D."/>
            <person name="Feldgarden M."/>
            <person name="Gevers D."/>
            <person name="Martens E."/>
            <person name="Fenner L."/>
            <person name="Roux V."/>
            <person name="Mallet M.N."/>
            <person name="Raoult D."/>
            <person name="Walker B."/>
            <person name="Young S."/>
            <person name="Zeng Q."/>
            <person name="Gargeya S."/>
            <person name="Fitzgerald M."/>
            <person name="Haas B."/>
            <person name="Abouelleil A."/>
            <person name="Allen A.W."/>
            <person name="Alvarado L."/>
            <person name="Arachchi H.M."/>
            <person name="Berlin A.M."/>
            <person name="Chapman S.B."/>
            <person name="Gainer-Dewar J."/>
            <person name="Goldberg J."/>
            <person name="Griggs A."/>
            <person name="Gujja S."/>
            <person name="Hansen M."/>
            <person name="Howarth C."/>
            <person name="Imamovic A."/>
            <person name="Ireland A."/>
            <person name="Larimer J."/>
            <person name="McCowan C."/>
            <person name="Murphy C."/>
            <person name="Pearson M."/>
            <person name="Poon T.W."/>
            <person name="Priest M."/>
            <person name="Roberts A."/>
            <person name="Saif S."/>
            <person name="Shea T."/>
            <person name="Sisk P."/>
            <person name="Sykes S."/>
            <person name="Wortman J."/>
            <person name="Nusbaum C."/>
            <person name="Birren B."/>
        </authorList>
    </citation>
    <scope>NUCLEOTIDE SEQUENCE [LARGE SCALE GENOMIC DNA]</scope>
    <source>
        <strain evidence="2">B84634 / Timone 84634 / DSM 17679 / JCM 13223</strain>
    </source>
</reference>
<proteinExistence type="predicted"/>
<comment type="caution">
    <text evidence="1">The sequence shown here is derived from an EMBL/GenBank/DDBJ whole genome shotgun (WGS) entry which is preliminary data.</text>
</comment>
<dbReference type="Proteomes" id="UP000017831">
    <property type="component" value="Unassembled WGS sequence"/>
</dbReference>
<sequence length="36" mass="4186">MLGNEYSFAYEYLRKIGLLGKARQNKPLKLGTEVRQ</sequence>
<evidence type="ECO:0000313" key="1">
    <source>
        <dbReference type="EMBL" id="EOA53518.1"/>
    </source>
</evidence>
<dbReference type="EMBL" id="AQHY01000033">
    <property type="protein sequence ID" value="EOA53518.1"/>
    <property type="molecule type" value="Genomic_DNA"/>
</dbReference>